<keyword evidence="1" id="KW-0378">Hydrolase</keyword>
<keyword evidence="2" id="KW-0732">Signal</keyword>
<dbReference type="CDD" id="cd16014">
    <property type="entry name" value="PLC"/>
    <property type="match status" value="1"/>
</dbReference>
<dbReference type="GeneID" id="63715910"/>
<dbReference type="Gene3D" id="3.40.720.10">
    <property type="entry name" value="Alkaline Phosphatase, subunit A"/>
    <property type="match status" value="2"/>
</dbReference>
<dbReference type="GO" id="GO:0042578">
    <property type="term" value="F:phosphoric ester hydrolase activity"/>
    <property type="evidence" value="ECO:0007669"/>
    <property type="project" value="UniProtKB-ARBA"/>
</dbReference>
<dbReference type="PANTHER" id="PTHR31956">
    <property type="entry name" value="NON-SPECIFIC PHOSPHOLIPASE C4-RELATED"/>
    <property type="match status" value="1"/>
</dbReference>
<feature type="chain" id="PRO_5007581073" evidence="2">
    <location>
        <begin position="25"/>
        <end position="653"/>
    </location>
</feature>
<organism evidence="3 4">
    <name type="scientific">Drechmeria coniospora</name>
    <name type="common">Nematophagous fungus</name>
    <name type="synonym">Meria coniospora</name>
    <dbReference type="NCBI Taxonomy" id="98403"/>
    <lineage>
        <taxon>Eukaryota</taxon>
        <taxon>Fungi</taxon>
        <taxon>Dikarya</taxon>
        <taxon>Ascomycota</taxon>
        <taxon>Pezizomycotina</taxon>
        <taxon>Sordariomycetes</taxon>
        <taxon>Hypocreomycetidae</taxon>
        <taxon>Hypocreales</taxon>
        <taxon>Ophiocordycipitaceae</taxon>
        <taxon>Drechmeria</taxon>
    </lineage>
</organism>
<dbReference type="PANTHER" id="PTHR31956:SF1">
    <property type="entry name" value="NON-SPECIFIC PHOSPHOLIPASE C1"/>
    <property type="match status" value="1"/>
</dbReference>
<dbReference type="RefSeq" id="XP_040661472.1">
    <property type="nucleotide sequence ID" value="XM_040800589.1"/>
</dbReference>
<name>A0A151GYF5_DRECN</name>
<reference evidence="3 4" key="1">
    <citation type="journal article" date="2016" name="Sci. Rep.">
        <title>Insights into Adaptations to a Near-Obligate Nematode Endoparasitic Lifestyle from the Finished Genome of Drechmeria coniospora.</title>
        <authorList>
            <person name="Zhang L."/>
            <person name="Zhou Z."/>
            <person name="Guo Q."/>
            <person name="Fokkens L."/>
            <person name="Miskei M."/>
            <person name="Pocsi I."/>
            <person name="Zhang W."/>
            <person name="Chen M."/>
            <person name="Wang L."/>
            <person name="Sun Y."/>
            <person name="Donzelli B.G."/>
            <person name="Gibson D.M."/>
            <person name="Nelson D.R."/>
            <person name="Luo J.G."/>
            <person name="Rep M."/>
            <person name="Liu H."/>
            <person name="Yang S."/>
            <person name="Wang J."/>
            <person name="Krasnoff S.B."/>
            <person name="Xu Y."/>
            <person name="Molnar I."/>
            <person name="Lin M."/>
        </authorList>
    </citation>
    <scope>NUCLEOTIDE SEQUENCE [LARGE SCALE GENOMIC DNA]</scope>
    <source>
        <strain evidence="3 4">ARSEF 6962</strain>
    </source>
</reference>
<dbReference type="Proteomes" id="UP000076580">
    <property type="component" value="Chromosome 01"/>
</dbReference>
<evidence type="ECO:0000256" key="1">
    <source>
        <dbReference type="ARBA" id="ARBA00022801"/>
    </source>
</evidence>
<feature type="signal peptide" evidence="2">
    <location>
        <begin position="1"/>
        <end position="24"/>
    </location>
</feature>
<dbReference type="AlphaFoldDB" id="A0A151GYF5"/>
<evidence type="ECO:0000256" key="2">
    <source>
        <dbReference type="SAM" id="SignalP"/>
    </source>
</evidence>
<comment type="caution">
    <text evidence="3">The sequence shown here is derived from an EMBL/GenBank/DDBJ whole genome shotgun (WGS) entry which is preliminary data.</text>
</comment>
<dbReference type="STRING" id="98403.A0A151GYF5"/>
<proteinExistence type="predicted"/>
<accession>A0A151GYF5</accession>
<dbReference type="Pfam" id="PF04185">
    <property type="entry name" value="Phosphoesterase"/>
    <property type="match status" value="1"/>
</dbReference>
<evidence type="ECO:0000313" key="3">
    <source>
        <dbReference type="EMBL" id="KYK62120.1"/>
    </source>
</evidence>
<dbReference type="InParanoid" id="A0A151GYF5"/>
<dbReference type="EMBL" id="LAYC01000001">
    <property type="protein sequence ID" value="KYK62120.1"/>
    <property type="molecule type" value="Genomic_DNA"/>
</dbReference>
<keyword evidence="4" id="KW-1185">Reference proteome</keyword>
<protein>
    <submittedName>
        <fullName evidence="3">Phosphoesterase</fullName>
    </submittedName>
</protein>
<gene>
    <name evidence="3" type="ORF">DCS_03267</name>
</gene>
<sequence>MPSGSLVLRASALGALAAAGLVDGASLKDIKHVVLFMQENRAFDHYFGTMAGVRGFGDPNVQVNPDGRSVFEQPLYLPRNGVKVLKPWHINHLGGEWVNASQCMGAGDNGWAAMHSAYAGGLGNNWNYADGGYSMGYYKREDVPAHFDIAEGWTLLDMSTQSILAATDPNRIQWMSGTINVPGSPTNPEGKGSVIIDNSASPGCEAPGLNCFPFLWKTFPEYLEEAGISWQVWQDLDNFEDNMLAYFEQYQLAAKDSPLRTKGNSYPGFAAFYESAAKGTLPQVSWIVGPQELAEHPPNRPVDGAWFQKKVIDAITSSPAYNETVLIISYDEQGGWADHVVPQPAAMDTPGEWMEDPYNELGCVPVGPGWRIPRYIISPYTRGGNVFTERADHSSDILFLEAWAAAHGYEGVRSKELTQWRRDHMSNLVNALDFRNPDYSLPSIHQAPTPESLPDEPSRYTGNLTLGSLTGPWVGPARCLSDYKMAQPPIPYGPDNANQDMAALVEEGFKPVRGQLTEGRYLTFETRGHALSNRNGQWVDITPATDKHERMEHRWIIHAVDGSPETFHVQSAQDKKYIAGFPVVGNLTTDVAQAQAFTISYNPPDGMYSIKVGSKQHSFVSVKSQNRIANSYSPVQWGAGLGWFQVFSVSYHT</sequence>
<dbReference type="InterPro" id="IPR017850">
    <property type="entry name" value="Alkaline_phosphatase_core_sf"/>
</dbReference>
<dbReference type="InterPro" id="IPR007312">
    <property type="entry name" value="Phosphoesterase"/>
</dbReference>
<evidence type="ECO:0000313" key="4">
    <source>
        <dbReference type="Proteomes" id="UP000076580"/>
    </source>
</evidence>